<gene>
    <name evidence="2" type="ORF">AB0C36_42365</name>
</gene>
<dbReference type="PANTHER" id="PTHR38011:SF11">
    <property type="entry name" value="2,5-DIAMINO-6-RIBOSYLAMINO-4(3H)-PYRIMIDINONE 5'-PHOSPHATE REDUCTASE"/>
    <property type="match status" value="1"/>
</dbReference>
<name>A0ABV3DWI9_9ACTN</name>
<sequence>MTDPSTTQELPFTSSVFIATSLDGFIARRDGDIEWLTSRGEKAGDLGYDDFIAGVDTVVMGRATYEKLLTFGADIWPFAGLHVAVLSTVLADDADSRITVYRGIDDLVTGLAARGTKHVYVDGGQVIQTFMRAGMIDRLIVTTLPILIGEGLPLFGALDNDVELVLEENKTFDCGFVRRTYTLAH</sequence>
<reference evidence="2 3" key="1">
    <citation type="submission" date="2024-06" db="EMBL/GenBank/DDBJ databases">
        <title>The Natural Products Discovery Center: Release of the First 8490 Sequenced Strains for Exploring Actinobacteria Biosynthetic Diversity.</title>
        <authorList>
            <person name="Kalkreuter E."/>
            <person name="Kautsar S.A."/>
            <person name="Yang D."/>
            <person name="Bader C.D."/>
            <person name="Teijaro C.N."/>
            <person name="Fluegel L."/>
            <person name="Davis C.M."/>
            <person name="Simpson J.R."/>
            <person name="Lauterbach L."/>
            <person name="Steele A.D."/>
            <person name="Gui C."/>
            <person name="Meng S."/>
            <person name="Li G."/>
            <person name="Viehrig K."/>
            <person name="Ye F."/>
            <person name="Su P."/>
            <person name="Kiefer A.F."/>
            <person name="Nichols A."/>
            <person name="Cepeda A.J."/>
            <person name="Yan W."/>
            <person name="Fan B."/>
            <person name="Jiang Y."/>
            <person name="Adhikari A."/>
            <person name="Zheng C.-J."/>
            <person name="Schuster L."/>
            <person name="Cowan T.M."/>
            <person name="Smanski M.J."/>
            <person name="Chevrette M.G."/>
            <person name="De Carvalho L.P.S."/>
            <person name="Shen B."/>
        </authorList>
    </citation>
    <scope>NUCLEOTIDE SEQUENCE [LARGE SCALE GENOMIC DNA]</scope>
    <source>
        <strain evidence="2 3">NPDC048946</strain>
    </source>
</reference>
<dbReference type="RefSeq" id="WP_358364940.1">
    <property type="nucleotide sequence ID" value="NZ_JBEZFP010000242.1"/>
</dbReference>
<dbReference type="Proteomes" id="UP001551482">
    <property type="component" value="Unassembled WGS sequence"/>
</dbReference>
<dbReference type="InterPro" id="IPR024072">
    <property type="entry name" value="DHFR-like_dom_sf"/>
</dbReference>
<proteinExistence type="predicted"/>
<dbReference type="Pfam" id="PF01872">
    <property type="entry name" value="RibD_C"/>
    <property type="match status" value="1"/>
</dbReference>
<dbReference type="PANTHER" id="PTHR38011">
    <property type="entry name" value="DIHYDROFOLATE REDUCTASE FAMILY PROTEIN (AFU_ORTHOLOGUE AFUA_8G06820)"/>
    <property type="match status" value="1"/>
</dbReference>
<dbReference type="SUPFAM" id="SSF53597">
    <property type="entry name" value="Dihydrofolate reductase-like"/>
    <property type="match status" value="1"/>
</dbReference>
<evidence type="ECO:0000313" key="3">
    <source>
        <dbReference type="Proteomes" id="UP001551482"/>
    </source>
</evidence>
<organism evidence="2 3">
    <name type="scientific">Streptodolium elevatio</name>
    <dbReference type="NCBI Taxonomy" id="3157996"/>
    <lineage>
        <taxon>Bacteria</taxon>
        <taxon>Bacillati</taxon>
        <taxon>Actinomycetota</taxon>
        <taxon>Actinomycetes</taxon>
        <taxon>Kitasatosporales</taxon>
        <taxon>Streptomycetaceae</taxon>
        <taxon>Streptodolium</taxon>
    </lineage>
</organism>
<evidence type="ECO:0000259" key="1">
    <source>
        <dbReference type="Pfam" id="PF01872"/>
    </source>
</evidence>
<dbReference type="InterPro" id="IPR050765">
    <property type="entry name" value="Riboflavin_Biosynth_HTPR"/>
</dbReference>
<dbReference type="EMBL" id="JBEZFP010000242">
    <property type="protein sequence ID" value="MEU8140118.1"/>
    <property type="molecule type" value="Genomic_DNA"/>
</dbReference>
<comment type="caution">
    <text evidence="2">The sequence shown here is derived from an EMBL/GenBank/DDBJ whole genome shotgun (WGS) entry which is preliminary data.</text>
</comment>
<evidence type="ECO:0000313" key="2">
    <source>
        <dbReference type="EMBL" id="MEU8140118.1"/>
    </source>
</evidence>
<protein>
    <submittedName>
        <fullName evidence="2">Dihydrofolate reductase family protein</fullName>
    </submittedName>
</protein>
<feature type="domain" description="Bacterial bifunctional deaminase-reductase C-terminal" evidence="1">
    <location>
        <begin position="16"/>
        <end position="176"/>
    </location>
</feature>
<dbReference type="InterPro" id="IPR002734">
    <property type="entry name" value="RibDG_C"/>
</dbReference>
<accession>A0ABV3DWI9</accession>
<keyword evidence="3" id="KW-1185">Reference proteome</keyword>
<dbReference type="Gene3D" id="3.40.430.10">
    <property type="entry name" value="Dihydrofolate Reductase, subunit A"/>
    <property type="match status" value="1"/>
</dbReference>